<comment type="similarity">
    <text evidence="3">Belongs to the methyl-accepting chemotaxis (MCP) protein family.</text>
</comment>
<proteinExistence type="inferred from homology"/>
<evidence type="ECO:0000259" key="7">
    <source>
        <dbReference type="PROSITE" id="PS50885"/>
    </source>
</evidence>
<feature type="transmembrane region" description="Helical" evidence="5">
    <location>
        <begin position="53"/>
        <end position="75"/>
    </location>
</feature>
<dbReference type="FunFam" id="1.10.287.950:FF:000001">
    <property type="entry name" value="Methyl-accepting chemotaxis sensory transducer"/>
    <property type="match status" value="1"/>
</dbReference>
<dbReference type="CDD" id="cd06225">
    <property type="entry name" value="HAMP"/>
    <property type="match status" value="1"/>
</dbReference>
<dbReference type="InterPro" id="IPR003660">
    <property type="entry name" value="HAMP_dom"/>
</dbReference>
<reference evidence="8" key="1">
    <citation type="journal article" name="DNA Res.">
        <title>The physiological potential of anammox bacteria as revealed by their core genome structure.</title>
        <authorList>
            <person name="Okubo T."/>
            <person name="Toyoda A."/>
            <person name="Fukuhara K."/>
            <person name="Uchiyama I."/>
            <person name="Harigaya Y."/>
            <person name="Kuroiwa M."/>
            <person name="Suzuki T."/>
            <person name="Murakami Y."/>
            <person name="Suwa Y."/>
            <person name="Takami H."/>
        </authorList>
    </citation>
    <scope>NUCLEOTIDE SEQUENCE</scope>
    <source>
        <strain evidence="8">317325-3</strain>
    </source>
</reference>
<dbReference type="PROSITE" id="PS50111">
    <property type="entry name" value="CHEMOTAXIS_TRANSDUC_2"/>
    <property type="match status" value="1"/>
</dbReference>
<evidence type="ECO:0000256" key="2">
    <source>
        <dbReference type="ARBA" id="ARBA00023224"/>
    </source>
</evidence>
<dbReference type="Pfam" id="PF00015">
    <property type="entry name" value="MCPsignal"/>
    <property type="match status" value="1"/>
</dbReference>
<dbReference type="GO" id="GO:0007165">
    <property type="term" value="P:signal transduction"/>
    <property type="evidence" value="ECO:0007669"/>
    <property type="project" value="UniProtKB-KW"/>
</dbReference>
<protein>
    <submittedName>
        <fullName evidence="8">Methyl-accepting chemotaxis protein</fullName>
    </submittedName>
</protein>
<dbReference type="GO" id="GO:0016020">
    <property type="term" value="C:membrane"/>
    <property type="evidence" value="ECO:0007669"/>
    <property type="project" value="UniProtKB-SubCell"/>
</dbReference>
<evidence type="ECO:0000256" key="5">
    <source>
        <dbReference type="SAM" id="Phobius"/>
    </source>
</evidence>
<accession>A0A809R1E7</accession>
<evidence type="ECO:0000256" key="4">
    <source>
        <dbReference type="PROSITE-ProRule" id="PRU00284"/>
    </source>
</evidence>
<dbReference type="Proteomes" id="UP000662914">
    <property type="component" value="Chromosome"/>
</dbReference>
<dbReference type="EMBL" id="AP021857">
    <property type="protein sequence ID" value="BBO21453.1"/>
    <property type="molecule type" value="Genomic_DNA"/>
</dbReference>
<sequence length="398" mass="41507">MPDIISALIRPSVAFMERLRLRTKFIIAGTVAGIVVAYLFFDTTPGGTRSIVALAGLALAGYLSLGAYVSVLGAVRKVVDGGRRIAAGDLTARVSLQSRDEYREIGEAFNAVAQSLGGVIQRIQESAGQLEQTALSLAEATRHISDGTQAQGEAVSAVASTVEQVNALVEKIAGNAREVGELSAAACDKTAEGNESLSSMIGEIDLIEEAVTDIERHVDNFIADTRSITEMTRQVKDIADQTNLLALNAAIEAARAGEQGRGFAVVADEVRKLAEKSAQAAAQIDGVTHALGAKSADVEGAIRRGRESLRAGQENMETVAVVLSEASGSVARTSAGMAEISGSVGEQSAASQGIAQNVERIAQMAGENAGEASRVNQQAMQLESLSRELAQAVRGFRA</sequence>
<feature type="transmembrane region" description="Helical" evidence="5">
    <location>
        <begin position="21"/>
        <end position="41"/>
    </location>
</feature>
<name>A0A809R1E7_9PROT</name>
<dbReference type="PANTHER" id="PTHR32089">
    <property type="entry name" value="METHYL-ACCEPTING CHEMOTAXIS PROTEIN MCPB"/>
    <property type="match status" value="1"/>
</dbReference>
<keyword evidence="5" id="KW-0812">Transmembrane</keyword>
<evidence type="ECO:0000313" key="8">
    <source>
        <dbReference type="EMBL" id="BBO21453.1"/>
    </source>
</evidence>
<dbReference type="SMART" id="SM00304">
    <property type="entry name" value="HAMP"/>
    <property type="match status" value="1"/>
</dbReference>
<dbReference type="SUPFAM" id="SSF58104">
    <property type="entry name" value="Methyl-accepting chemotaxis protein (MCP) signaling domain"/>
    <property type="match status" value="1"/>
</dbReference>
<dbReference type="InterPro" id="IPR004089">
    <property type="entry name" value="MCPsignal_dom"/>
</dbReference>
<dbReference type="Gene3D" id="1.10.287.950">
    <property type="entry name" value="Methyl-accepting chemotaxis protein"/>
    <property type="match status" value="1"/>
</dbReference>
<keyword evidence="5" id="KW-0472">Membrane</keyword>
<dbReference type="PROSITE" id="PS50885">
    <property type="entry name" value="HAMP"/>
    <property type="match status" value="1"/>
</dbReference>
<dbReference type="Pfam" id="PF00672">
    <property type="entry name" value="HAMP"/>
    <property type="match status" value="1"/>
</dbReference>
<dbReference type="SMART" id="SM00283">
    <property type="entry name" value="MA"/>
    <property type="match status" value="1"/>
</dbReference>
<evidence type="ECO:0000256" key="1">
    <source>
        <dbReference type="ARBA" id="ARBA00004370"/>
    </source>
</evidence>
<feature type="domain" description="HAMP" evidence="7">
    <location>
        <begin position="69"/>
        <end position="121"/>
    </location>
</feature>
<evidence type="ECO:0000313" key="9">
    <source>
        <dbReference type="Proteomes" id="UP000662914"/>
    </source>
</evidence>
<dbReference type="KEGG" id="ddz:DSYM_21520"/>
<comment type="subcellular location">
    <subcellularLocation>
        <location evidence="1">Membrane</location>
    </subcellularLocation>
</comment>
<dbReference type="GO" id="GO:0006935">
    <property type="term" value="P:chemotaxis"/>
    <property type="evidence" value="ECO:0007669"/>
    <property type="project" value="UniProtKB-ARBA"/>
</dbReference>
<gene>
    <name evidence="8" type="ORF">DSYM_21520</name>
</gene>
<evidence type="ECO:0000259" key="6">
    <source>
        <dbReference type="PROSITE" id="PS50111"/>
    </source>
</evidence>
<keyword evidence="5" id="KW-1133">Transmembrane helix</keyword>
<dbReference type="AlphaFoldDB" id="A0A809R1E7"/>
<dbReference type="PANTHER" id="PTHR32089:SF112">
    <property type="entry name" value="LYSOZYME-LIKE PROTEIN-RELATED"/>
    <property type="match status" value="1"/>
</dbReference>
<organism evidence="8 9">
    <name type="scientific">Candidatus Desulfobacillus denitrificans</name>
    <dbReference type="NCBI Taxonomy" id="2608985"/>
    <lineage>
        <taxon>Bacteria</taxon>
        <taxon>Pseudomonadati</taxon>
        <taxon>Pseudomonadota</taxon>
        <taxon>Betaproteobacteria</taxon>
        <taxon>Candidatus Desulfobacillus</taxon>
    </lineage>
</organism>
<keyword evidence="2 4" id="KW-0807">Transducer</keyword>
<evidence type="ECO:0000256" key="3">
    <source>
        <dbReference type="ARBA" id="ARBA00029447"/>
    </source>
</evidence>
<feature type="domain" description="Methyl-accepting transducer" evidence="6">
    <location>
        <begin position="126"/>
        <end position="362"/>
    </location>
</feature>